<sequence length="25" mass="3047">MPAMFNPNKFQWRLFSVNEDIPEHV</sequence>
<evidence type="ECO:0000313" key="1">
    <source>
        <dbReference type="EMBL" id="SVE30544.1"/>
    </source>
</evidence>
<dbReference type="EMBL" id="UINC01208142">
    <property type="protein sequence ID" value="SVE30544.1"/>
    <property type="molecule type" value="Genomic_DNA"/>
</dbReference>
<accession>A0A383CEI5</accession>
<reference evidence="1" key="1">
    <citation type="submission" date="2018-05" db="EMBL/GenBank/DDBJ databases">
        <authorList>
            <person name="Lanie J.A."/>
            <person name="Ng W.-L."/>
            <person name="Kazmierczak K.M."/>
            <person name="Andrzejewski T.M."/>
            <person name="Davidsen T.M."/>
            <person name="Wayne K.J."/>
            <person name="Tettelin H."/>
            <person name="Glass J.I."/>
            <person name="Rusch D."/>
            <person name="Podicherti R."/>
            <person name="Tsui H.-C.T."/>
            <person name="Winkler M.E."/>
        </authorList>
    </citation>
    <scope>NUCLEOTIDE SEQUENCE</scope>
</reference>
<proteinExistence type="predicted"/>
<feature type="non-terminal residue" evidence="1">
    <location>
        <position position="25"/>
    </location>
</feature>
<organism evidence="1">
    <name type="scientific">marine metagenome</name>
    <dbReference type="NCBI Taxonomy" id="408172"/>
    <lineage>
        <taxon>unclassified sequences</taxon>
        <taxon>metagenomes</taxon>
        <taxon>ecological metagenomes</taxon>
    </lineage>
</organism>
<dbReference type="AlphaFoldDB" id="A0A383CEI5"/>
<gene>
    <name evidence="1" type="ORF">METZ01_LOCUS483398</name>
</gene>
<name>A0A383CEI5_9ZZZZ</name>
<protein>
    <submittedName>
        <fullName evidence="1">Uncharacterized protein</fullName>
    </submittedName>
</protein>